<dbReference type="GO" id="GO:0006508">
    <property type="term" value="P:proteolysis"/>
    <property type="evidence" value="ECO:0007669"/>
    <property type="project" value="UniProtKB-KW"/>
</dbReference>
<evidence type="ECO:0000313" key="4">
    <source>
        <dbReference type="EMBL" id="QSQ23290.1"/>
    </source>
</evidence>
<keyword evidence="3" id="KW-0472">Membrane</keyword>
<name>A0ABX7P0R8_9BACT</name>
<feature type="coiled-coil region" evidence="1">
    <location>
        <begin position="465"/>
        <end position="492"/>
    </location>
</feature>
<reference evidence="4 5" key="1">
    <citation type="submission" date="2021-02" db="EMBL/GenBank/DDBJ databases">
        <title>De Novo genome assembly of isolated myxobacteria.</title>
        <authorList>
            <person name="Stevens D.C."/>
        </authorList>
    </citation>
    <scope>NUCLEOTIDE SEQUENCE [LARGE SCALE GENOMIC DNA]</scope>
    <source>
        <strain evidence="5">SCPEA02</strain>
    </source>
</reference>
<dbReference type="Gene3D" id="2.40.10.120">
    <property type="match status" value="1"/>
</dbReference>
<feature type="transmembrane region" description="Helical" evidence="3">
    <location>
        <begin position="45"/>
        <end position="64"/>
    </location>
</feature>
<evidence type="ECO:0000256" key="3">
    <source>
        <dbReference type="SAM" id="Phobius"/>
    </source>
</evidence>
<gene>
    <name evidence="4" type="ORF">JY651_50860</name>
</gene>
<dbReference type="InterPro" id="IPR001940">
    <property type="entry name" value="Peptidase_S1C"/>
</dbReference>
<keyword evidence="5" id="KW-1185">Reference proteome</keyword>
<keyword evidence="4" id="KW-0378">Hydrolase</keyword>
<proteinExistence type="predicted"/>
<evidence type="ECO:0000256" key="1">
    <source>
        <dbReference type="SAM" id="Coils"/>
    </source>
</evidence>
<dbReference type="PANTHER" id="PTHR22939:SF129">
    <property type="entry name" value="SERINE PROTEASE HTRA2, MITOCHONDRIAL"/>
    <property type="match status" value="1"/>
</dbReference>
<sequence>MARGVSSAFARKLLDALAKHGADAHLQPSESPEATAPRRSSRTGLVAALGVLALGGIAAGIGLTRSPTLRQAAREISGLKPGDPEQPTAAAPEESALPTQDIAKLASPSTVSLHCGGKTGSGFFVDAELVLTNEHVVCPPGKMMDVVLPDGRQLLGETVKSDVDLDLATVRVVGAKGTPLKLGDVTLLQPGDKLVFIGSPKGMDFTVHEGKVGFVGREYLGNGYVQFNASVNPGNSGGPLLNGRGEVVGVVSMKVNDADGMGLALPIPYASKLITLPSTPEAKARWEELLARVARDEQREVQRYQQQTSEPVLLSVRHVDELGLVALLVERFDTPPRRVVRRVEAESEGKKCSLTLSIEYWRPVRDTMSATEDSRRLRWFAAKGLTEGVYVGAVRLPVEDCTLTGTGNASLKMEGAGEDAERFDVPMKDFHASLEEWKRNKGGIQMWQQSLWQRREAADRSRQESDEWRSNFGRARARIAALEEEKRKLLEEEAAGGTATKRRWEVEVELKLAQGQLADLERYAAEKNVPASWRQ</sequence>
<keyword evidence="4" id="KW-0645">Protease</keyword>
<dbReference type="GO" id="GO:0008233">
    <property type="term" value="F:peptidase activity"/>
    <property type="evidence" value="ECO:0007669"/>
    <property type="project" value="UniProtKB-KW"/>
</dbReference>
<dbReference type="InterPro" id="IPR009003">
    <property type="entry name" value="Peptidase_S1_PA"/>
</dbReference>
<dbReference type="EMBL" id="CP071090">
    <property type="protein sequence ID" value="QSQ23290.1"/>
    <property type="molecule type" value="Genomic_DNA"/>
</dbReference>
<protein>
    <submittedName>
        <fullName evidence="4">Serine protease</fullName>
    </submittedName>
</protein>
<keyword evidence="1" id="KW-0175">Coiled coil</keyword>
<feature type="region of interest" description="Disordered" evidence="2">
    <location>
        <begin position="21"/>
        <end position="41"/>
    </location>
</feature>
<accession>A0ABX7P0R8</accession>
<keyword evidence="3" id="KW-0812">Transmembrane</keyword>
<dbReference type="SUPFAM" id="SSF50494">
    <property type="entry name" value="Trypsin-like serine proteases"/>
    <property type="match status" value="1"/>
</dbReference>
<dbReference type="RefSeq" id="WP_206724865.1">
    <property type="nucleotide sequence ID" value="NZ_CP071090.1"/>
</dbReference>
<evidence type="ECO:0000313" key="5">
    <source>
        <dbReference type="Proteomes" id="UP000662747"/>
    </source>
</evidence>
<organism evidence="4 5">
    <name type="scientific">Pyxidicoccus parkwayensis</name>
    <dbReference type="NCBI Taxonomy" id="2813578"/>
    <lineage>
        <taxon>Bacteria</taxon>
        <taxon>Pseudomonadati</taxon>
        <taxon>Myxococcota</taxon>
        <taxon>Myxococcia</taxon>
        <taxon>Myxococcales</taxon>
        <taxon>Cystobacterineae</taxon>
        <taxon>Myxococcaceae</taxon>
        <taxon>Pyxidicoccus</taxon>
    </lineage>
</organism>
<dbReference type="PANTHER" id="PTHR22939">
    <property type="entry name" value="SERINE PROTEASE FAMILY S1C HTRA-RELATED"/>
    <property type="match status" value="1"/>
</dbReference>
<evidence type="ECO:0000256" key="2">
    <source>
        <dbReference type="SAM" id="MobiDB-lite"/>
    </source>
</evidence>
<dbReference type="Proteomes" id="UP000662747">
    <property type="component" value="Chromosome"/>
</dbReference>
<dbReference type="PRINTS" id="PR00834">
    <property type="entry name" value="PROTEASES2C"/>
</dbReference>
<dbReference type="Pfam" id="PF13365">
    <property type="entry name" value="Trypsin_2"/>
    <property type="match status" value="1"/>
</dbReference>
<keyword evidence="3" id="KW-1133">Transmembrane helix</keyword>